<dbReference type="AlphaFoldDB" id="A0A917CGF5"/>
<evidence type="ECO:0000256" key="1">
    <source>
        <dbReference type="SAM" id="SignalP"/>
    </source>
</evidence>
<evidence type="ECO:0000313" key="3">
    <source>
        <dbReference type="Proteomes" id="UP000632858"/>
    </source>
</evidence>
<reference evidence="2" key="2">
    <citation type="submission" date="2020-09" db="EMBL/GenBank/DDBJ databases">
        <authorList>
            <person name="Sun Q."/>
            <person name="Zhou Y."/>
        </authorList>
    </citation>
    <scope>NUCLEOTIDE SEQUENCE</scope>
    <source>
        <strain evidence="2">CGMCC 1.12726</strain>
    </source>
</reference>
<keyword evidence="1" id="KW-0732">Signal</keyword>
<dbReference type="EMBL" id="BMFO01000001">
    <property type="protein sequence ID" value="GGF86767.1"/>
    <property type="molecule type" value="Genomic_DNA"/>
</dbReference>
<feature type="signal peptide" evidence="1">
    <location>
        <begin position="1"/>
        <end position="19"/>
    </location>
</feature>
<evidence type="ECO:0008006" key="4">
    <source>
        <dbReference type="Google" id="ProtNLM"/>
    </source>
</evidence>
<dbReference type="RefSeq" id="WP_188447584.1">
    <property type="nucleotide sequence ID" value="NZ_BMFO01000001.1"/>
</dbReference>
<gene>
    <name evidence="2" type="ORF">GCM10010960_05940</name>
</gene>
<organism evidence="2 3">
    <name type="scientific">Arenimonas maotaiensis</name>
    <dbReference type="NCBI Taxonomy" id="1446479"/>
    <lineage>
        <taxon>Bacteria</taxon>
        <taxon>Pseudomonadati</taxon>
        <taxon>Pseudomonadota</taxon>
        <taxon>Gammaproteobacteria</taxon>
        <taxon>Lysobacterales</taxon>
        <taxon>Lysobacteraceae</taxon>
        <taxon>Arenimonas</taxon>
    </lineage>
</organism>
<comment type="caution">
    <text evidence="2">The sequence shown here is derived from an EMBL/GenBank/DDBJ whole genome shotgun (WGS) entry which is preliminary data.</text>
</comment>
<reference evidence="2" key="1">
    <citation type="journal article" date="2014" name="Int. J. Syst. Evol. Microbiol.">
        <title>Complete genome sequence of Corynebacterium casei LMG S-19264T (=DSM 44701T), isolated from a smear-ripened cheese.</title>
        <authorList>
            <consortium name="US DOE Joint Genome Institute (JGI-PGF)"/>
            <person name="Walter F."/>
            <person name="Albersmeier A."/>
            <person name="Kalinowski J."/>
            <person name="Ruckert C."/>
        </authorList>
    </citation>
    <scope>NUCLEOTIDE SEQUENCE</scope>
    <source>
        <strain evidence="2">CGMCC 1.12726</strain>
    </source>
</reference>
<dbReference type="Pfam" id="PF11218">
    <property type="entry name" value="DUF3011"/>
    <property type="match status" value="1"/>
</dbReference>
<sequence length="313" mass="35617">MLRIVFAVLLATVSVSAAAQTRVPPSTRAYAPEDIGSLPVSDQIRVIENEYRDQSGGRELPDDQLDFYLDQVKYSRWTFSRIKSDIAGSLRGSGSGGWRPPAGSWKPTSIICSSNDRRYRECRTPFRGRARLQQNISNTRCIEGRNWGSRQGYVWVDDGCRGRFIDSGNGWGGGQWDERTFRCESDGSRQHQCRKPYRGTAHLVRQLSNARCTEGYSWGQNVLAVWVSRGCRAEFSMRDGDWGGNQGDNWGYSVTCASTNDRYTTCAWDRNRGRPRLIERLSNARCDEGRDWGYDYNRGLWVDNGCRARFGVR</sequence>
<proteinExistence type="predicted"/>
<keyword evidence="3" id="KW-1185">Reference proteome</keyword>
<dbReference type="InterPro" id="IPR021381">
    <property type="entry name" value="DUF3011"/>
</dbReference>
<protein>
    <recommendedName>
        <fullName evidence="4">DUF3011 domain-containing protein</fullName>
    </recommendedName>
</protein>
<name>A0A917CGF5_9GAMM</name>
<evidence type="ECO:0000313" key="2">
    <source>
        <dbReference type="EMBL" id="GGF86767.1"/>
    </source>
</evidence>
<dbReference type="Proteomes" id="UP000632858">
    <property type="component" value="Unassembled WGS sequence"/>
</dbReference>
<accession>A0A917CGF5</accession>
<feature type="chain" id="PRO_5036779684" description="DUF3011 domain-containing protein" evidence="1">
    <location>
        <begin position="20"/>
        <end position="313"/>
    </location>
</feature>